<reference evidence="3" key="1">
    <citation type="journal article" date="2019" name="Int. J. Syst. Evol. Microbiol.">
        <title>The Global Catalogue of Microorganisms (GCM) 10K type strain sequencing project: providing services to taxonomists for standard genome sequencing and annotation.</title>
        <authorList>
            <consortium name="The Broad Institute Genomics Platform"/>
            <consortium name="The Broad Institute Genome Sequencing Center for Infectious Disease"/>
            <person name="Wu L."/>
            <person name="Ma J."/>
        </authorList>
    </citation>
    <scope>NUCLEOTIDE SEQUENCE [LARGE SCALE GENOMIC DNA]</scope>
    <source>
        <strain evidence="3">NBRC 111981</strain>
    </source>
</reference>
<dbReference type="Proteomes" id="UP001156627">
    <property type="component" value="Unassembled WGS sequence"/>
</dbReference>
<proteinExistence type="predicted"/>
<accession>A0ABQ5XDP5</accession>
<evidence type="ECO:0008006" key="4">
    <source>
        <dbReference type="Google" id="ProtNLM"/>
    </source>
</evidence>
<dbReference type="EMBL" id="BSOA01000043">
    <property type="protein sequence ID" value="GLQ89750.1"/>
    <property type="molecule type" value="Genomic_DNA"/>
</dbReference>
<feature type="region of interest" description="Disordered" evidence="1">
    <location>
        <begin position="1"/>
        <end position="20"/>
    </location>
</feature>
<keyword evidence="3" id="KW-1185">Reference proteome</keyword>
<evidence type="ECO:0000256" key="1">
    <source>
        <dbReference type="SAM" id="MobiDB-lite"/>
    </source>
</evidence>
<evidence type="ECO:0000313" key="3">
    <source>
        <dbReference type="Proteomes" id="UP001156627"/>
    </source>
</evidence>
<dbReference type="RefSeq" id="WP_284333188.1">
    <property type="nucleotide sequence ID" value="NZ_BSOA01000043.1"/>
</dbReference>
<comment type="caution">
    <text evidence="2">The sequence shown here is derived from an EMBL/GenBank/DDBJ whole genome shotgun (WGS) entry which is preliminary data.</text>
</comment>
<sequence length="86" mass="10093">MTAKKTNKREHASFQSRKRHGHVQVLLDQQLRDYLRYIALTEHKTFVALLNELAQKKIRSWEKSTGESIEDIFKSATPLLPENESR</sequence>
<protein>
    <recommendedName>
        <fullName evidence="4">CopG family transcriptional regulator</fullName>
    </recommendedName>
</protein>
<organism evidence="2 3">
    <name type="scientific">Dyella flagellata</name>
    <dbReference type="NCBI Taxonomy" id="1867833"/>
    <lineage>
        <taxon>Bacteria</taxon>
        <taxon>Pseudomonadati</taxon>
        <taxon>Pseudomonadota</taxon>
        <taxon>Gammaproteobacteria</taxon>
        <taxon>Lysobacterales</taxon>
        <taxon>Rhodanobacteraceae</taxon>
        <taxon>Dyella</taxon>
    </lineage>
</organism>
<name>A0ABQ5XDP5_9GAMM</name>
<evidence type="ECO:0000313" key="2">
    <source>
        <dbReference type="EMBL" id="GLQ89750.1"/>
    </source>
</evidence>
<gene>
    <name evidence="2" type="ORF">GCM10007898_33250</name>
</gene>